<organism evidence="11 12">
    <name type="scientific">Halorubrum trapanicum</name>
    <dbReference type="NCBI Taxonomy" id="29284"/>
    <lineage>
        <taxon>Archaea</taxon>
        <taxon>Methanobacteriati</taxon>
        <taxon>Methanobacteriota</taxon>
        <taxon>Stenosarchaea group</taxon>
        <taxon>Halobacteria</taxon>
        <taxon>Halobacteriales</taxon>
        <taxon>Haloferacaceae</taxon>
        <taxon>Halorubrum</taxon>
    </lineage>
</organism>
<feature type="region of interest" description="Disordered" evidence="9">
    <location>
        <begin position="430"/>
        <end position="450"/>
    </location>
</feature>
<feature type="region of interest" description="Disordered" evidence="9">
    <location>
        <begin position="1"/>
        <end position="23"/>
    </location>
</feature>
<dbReference type="GO" id="GO:0004252">
    <property type="term" value="F:serine-type endopeptidase activity"/>
    <property type="evidence" value="ECO:0007669"/>
    <property type="project" value="UniProtKB-UniRule"/>
</dbReference>
<dbReference type="InterPro" id="IPR002102">
    <property type="entry name" value="Cohesin_dom"/>
</dbReference>
<evidence type="ECO:0000256" key="5">
    <source>
        <dbReference type="ARBA" id="ARBA00022825"/>
    </source>
</evidence>
<dbReference type="EMBL" id="JAGGKE010000022">
    <property type="protein sequence ID" value="MBP1903371.1"/>
    <property type="molecule type" value="Genomic_DNA"/>
</dbReference>
<dbReference type="Pfam" id="PF00082">
    <property type="entry name" value="Peptidase_S8"/>
    <property type="match status" value="1"/>
</dbReference>
<feature type="region of interest" description="Disordered" evidence="9">
    <location>
        <begin position="378"/>
        <end position="399"/>
    </location>
</feature>
<dbReference type="Gene3D" id="3.40.50.200">
    <property type="entry name" value="Peptidase S8/S53 domain"/>
    <property type="match status" value="1"/>
</dbReference>
<evidence type="ECO:0000256" key="7">
    <source>
        <dbReference type="PROSITE-ProRule" id="PRU01240"/>
    </source>
</evidence>
<dbReference type="PRINTS" id="PR00723">
    <property type="entry name" value="SUBTILISIN"/>
</dbReference>
<dbReference type="InterPro" id="IPR035986">
    <property type="entry name" value="PKD_dom_sf"/>
</dbReference>
<dbReference type="GO" id="GO:0000272">
    <property type="term" value="P:polysaccharide catabolic process"/>
    <property type="evidence" value="ECO:0007669"/>
    <property type="project" value="InterPro"/>
</dbReference>
<dbReference type="InterPro" id="IPR006626">
    <property type="entry name" value="PbH1"/>
</dbReference>
<dbReference type="GO" id="GO:0030246">
    <property type="term" value="F:carbohydrate binding"/>
    <property type="evidence" value="ECO:0007669"/>
    <property type="project" value="InterPro"/>
</dbReference>
<gene>
    <name evidence="11" type="ORF">J2744_003076</name>
</gene>
<feature type="domain" description="PKD" evidence="10">
    <location>
        <begin position="2316"/>
        <end position="2378"/>
    </location>
</feature>
<dbReference type="InterPro" id="IPR023828">
    <property type="entry name" value="Peptidase_S8_Ser-AS"/>
</dbReference>
<dbReference type="OrthoDB" id="341609at2157"/>
<dbReference type="PROSITE" id="PS51892">
    <property type="entry name" value="SUBTILASE"/>
    <property type="match status" value="1"/>
</dbReference>
<dbReference type="Pfam" id="PF00963">
    <property type="entry name" value="Cohesin"/>
    <property type="match status" value="1"/>
</dbReference>
<evidence type="ECO:0000256" key="9">
    <source>
        <dbReference type="SAM" id="MobiDB-lite"/>
    </source>
</evidence>
<keyword evidence="3" id="KW-0732">Signal</keyword>
<evidence type="ECO:0000313" key="12">
    <source>
        <dbReference type="Proteomes" id="UP000770586"/>
    </source>
</evidence>
<keyword evidence="12" id="KW-1185">Reference proteome</keyword>
<dbReference type="RefSeq" id="WP_210114046.1">
    <property type="nucleotide sequence ID" value="NZ_BAAADX010000017.1"/>
</dbReference>
<dbReference type="SUPFAM" id="SSF52743">
    <property type="entry name" value="Subtilisin-like"/>
    <property type="match status" value="1"/>
</dbReference>
<feature type="domain" description="PKD" evidence="10">
    <location>
        <begin position="2208"/>
        <end position="2292"/>
    </location>
</feature>
<dbReference type="InterPro" id="IPR013783">
    <property type="entry name" value="Ig-like_fold"/>
</dbReference>
<dbReference type="SUPFAM" id="SSF51126">
    <property type="entry name" value="Pectin lyase-like"/>
    <property type="match status" value="1"/>
</dbReference>
<evidence type="ECO:0000256" key="3">
    <source>
        <dbReference type="ARBA" id="ARBA00022729"/>
    </source>
</evidence>
<dbReference type="InterPro" id="IPR000601">
    <property type="entry name" value="PKD_dom"/>
</dbReference>
<dbReference type="CDD" id="cd07487">
    <property type="entry name" value="Peptidases_S8_1"/>
    <property type="match status" value="1"/>
</dbReference>
<dbReference type="SMART" id="SM00089">
    <property type="entry name" value="PKD"/>
    <property type="match status" value="2"/>
</dbReference>
<evidence type="ECO:0000256" key="8">
    <source>
        <dbReference type="RuleBase" id="RU003355"/>
    </source>
</evidence>
<proteinExistence type="inferred from homology"/>
<dbReference type="PROSITE" id="PS00137">
    <property type="entry name" value="SUBTILASE_HIS"/>
    <property type="match status" value="1"/>
</dbReference>
<dbReference type="Gene3D" id="2.60.40.680">
    <property type="match status" value="1"/>
</dbReference>
<dbReference type="SUPFAM" id="SSF49299">
    <property type="entry name" value="PKD domain"/>
    <property type="match status" value="2"/>
</dbReference>
<dbReference type="SMART" id="SM00710">
    <property type="entry name" value="PbH1"/>
    <property type="match status" value="12"/>
</dbReference>
<dbReference type="InterPro" id="IPR011050">
    <property type="entry name" value="Pectin_lyase_fold/virulence"/>
</dbReference>
<dbReference type="NCBIfam" id="TIGR04126">
    <property type="entry name" value="PGF_CTERM"/>
    <property type="match status" value="1"/>
</dbReference>
<dbReference type="PROSITE" id="PS00136">
    <property type="entry name" value="SUBTILASE_ASP"/>
    <property type="match status" value="1"/>
</dbReference>
<evidence type="ECO:0000256" key="2">
    <source>
        <dbReference type="ARBA" id="ARBA00022670"/>
    </source>
</evidence>
<keyword evidence="2 7" id="KW-0645">Protease</keyword>
<dbReference type="InterPro" id="IPR023827">
    <property type="entry name" value="Peptidase_S8_Asp-AS"/>
</dbReference>
<protein>
    <submittedName>
        <fullName evidence="11">PGF-CTERM protein</fullName>
    </submittedName>
</protein>
<dbReference type="CDD" id="cd00146">
    <property type="entry name" value="PKD"/>
    <property type="match status" value="1"/>
</dbReference>
<dbReference type="InterPro" id="IPR026371">
    <property type="entry name" value="PGF_CTERM"/>
</dbReference>
<dbReference type="InterPro" id="IPR000209">
    <property type="entry name" value="Peptidase_S8/S53_dom"/>
</dbReference>
<comment type="similarity">
    <text evidence="1 7 8">Belongs to the peptidase S8 family.</text>
</comment>
<dbReference type="GO" id="GO:0030115">
    <property type="term" value="C:S-layer"/>
    <property type="evidence" value="ECO:0007669"/>
    <property type="project" value="UniProtKB-SubCell"/>
</dbReference>
<dbReference type="Gene3D" id="2.60.40.10">
    <property type="entry name" value="Immunoglobulins"/>
    <property type="match status" value="2"/>
</dbReference>
<dbReference type="Gene3D" id="2.160.20.10">
    <property type="entry name" value="Single-stranded right-handed beta-helix, Pectin lyase-like"/>
    <property type="match status" value="1"/>
</dbReference>
<keyword evidence="4 7" id="KW-0378">Hydrolase</keyword>
<evidence type="ECO:0000256" key="6">
    <source>
        <dbReference type="PIRSR" id="PIRSR615500-1"/>
    </source>
</evidence>
<dbReference type="PANTHER" id="PTHR43806">
    <property type="entry name" value="PEPTIDASE S8"/>
    <property type="match status" value="1"/>
</dbReference>
<evidence type="ECO:0000313" key="11">
    <source>
        <dbReference type="EMBL" id="MBP1903371.1"/>
    </source>
</evidence>
<dbReference type="PROSITE" id="PS00138">
    <property type="entry name" value="SUBTILASE_SER"/>
    <property type="match status" value="1"/>
</dbReference>
<dbReference type="InterPro" id="IPR022409">
    <property type="entry name" value="PKD/Chitinase_dom"/>
</dbReference>
<feature type="active site" description="Charge relay system" evidence="6 7">
    <location>
        <position position="195"/>
    </location>
</feature>
<dbReference type="InterPro" id="IPR022398">
    <property type="entry name" value="Peptidase_S8_His-AS"/>
</dbReference>
<reference evidence="11 12" key="1">
    <citation type="submission" date="2021-03" db="EMBL/GenBank/DDBJ databases">
        <title>Genomic Encyclopedia of Type Strains, Phase IV (KMG-IV): sequencing the most valuable type-strain genomes for metagenomic binning, comparative biology and taxonomic classification.</title>
        <authorList>
            <person name="Goeker M."/>
        </authorList>
    </citation>
    <scope>NUCLEOTIDE SEQUENCE [LARGE SCALE GENOMIC DNA]</scope>
    <source>
        <strain evidence="11 12">DSM 12287</strain>
    </source>
</reference>
<dbReference type="GO" id="GO:0005886">
    <property type="term" value="C:plasma membrane"/>
    <property type="evidence" value="ECO:0007669"/>
    <property type="project" value="UniProtKB-SubCell"/>
</dbReference>
<dbReference type="PANTHER" id="PTHR43806:SF11">
    <property type="entry name" value="CEREVISIN-RELATED"/>
    <property type="match status" value="1"/>
</dbReference>
<feature type="active site" description="Charge relay system" evidence="6 7">
    <location>
        <position position="398"/>
    </location>
</feature>
<dbReference type="SUPFAM" id="SSF49384">
    <property type="entry name" value="Carbohydrate-binding domain"/>
    <property type="match status" value="1"/>
</dbReference>
<dbReference type="GO" id="GO:0006508">
    <property type="term" value="P:proteolysis"/>
    <property type="evidence" value="ECO:0007669"/>
    <property type="project" value="UniProtKB-KW"/>
</dbReference>
<dbReference type="InterPro" id="IPR036852">
    <property type="entry name" value="Peptidase_S8/S53_dom_sf"/>
</dbReference>
<evidence type="ECO:0000256" key="4">
    <source>
        <dbReference type="ARBA" id="ARBA00022801"/>
    </source>
</evidence>
<sequence>MTDLRQTNGTEDRSGNETDAAGHTITLVTGETVHLTETADGWSVTGQTGSNIRVVESGGSTYVYPSDVDFSVYDRTLFDVEFLIEQGLTDAETDAIPVIVDVSGTSSSAVGTMDDISGFSNARSLDAIGASAATVDKSAGTTALDRLEREYGLESVHLDYRVNVSLNTSVEAIAGEQARRQYDVNGSGVTVAVLDTGVDADHPDLDDAVVNQVDFTEDGTGDRQGHGTHVAGTIAGDGSADGNLTGVAPGADVMDVKVLGDDGSGSVSQVIEGIEYADANGADVISMSLAGPGDLDDPIVETVTEVEANGTVVVAAAGNSGPDRRTIGSPALAPSSIAVGATAASTGELAGFSSRGPTTAGIVKPDLVAPGVDITAANVDGTGDGDTPDPYREASGTSMATPHVSGVVALMLDADPDATPDRVRNTLLSTTDAPVGGADSPTHPFAQGTGRVNASDAVAPDLVLTNATESLGVIGDKPYVNRTLTVANPTNNSVELFVEPSMTDVTDGTASETPWVERDRIALNASESATLNYSVATDVDGGSYAGEIALVENRTGDRHRAVFGFVSGERITVEKAAFSDGGSVVGDTVWVESDDEAAVKNIGNDGRATFLVTGEEYVVHSAGFDEDANQPISTAEWVNVSRTQSVTLNESATVPVTLNGSAFEGGVRSVQVMPKAQFRIGESSVTWTGRYDNRNAKTVRFTPNDRVNASVAHAFAPGAQHGSGSDLDVDDVYYDVQHVLPVTGPVEYTVEPDEFATINTTYLRSAEGEDHAIHLHSHSTRYDDGSSTSAIWDVGDRVDQRIHLSGDARITVNGWTDFGVLWQTDGYVNPEAGERFEAAFQRLPATGDVRLEVDSDRVEVDGLFMTDQPPHRLEYRSREVENNPYRVAINGESVANGTADGDVDEYIDHNLTDGDEVAVSMLGRNPGGVLSTQTRTEALVTYDETGDNTPPTLESVEVGDADTYNRVDAGNVTIRVDVESSDGVNASAARVLTAPGDVDDPAFFNGTVNPNGTWSEHDVTVSTEGDVEELEATVNASDYDGTLHFATLVSDTGGDAYYTETRNAVHVGTVPTLEDGADDGDEGSTATETITGELTTADGEPASERSVIVNRRDTSEFLYRWAETGSDGSFAVEVESGGVYDLTYLEADENQEGFERNGNVDIQNIGTVDLSGNDTATTAPDYAGSSDTSAGVTASVSVSDTADAALINTTDPSLGAVEIERGDPLVVNVTDESGAPVRAAGVVYRDAGPDDFFGTGYVLRTDADGIPISPDDAPGLEMNGSTDLSVSPPPLPRLNQTATETSVTVENETRTTVTLGERSPSAYVGPSYGGDGGNYTTIQDAVDGESEDALIVVENGTYNETVDVAKSVAIVSESAYASNSTAADAPDETVLDGGGDRTAAFALAGGVDDVSIAGFHVRNYEVGIGSPAGNTTDVGIIDNTIRNVSTGIADAGSGGADPNAEWYVRGNVIDAPARAGIELGNTRNAVILENVIYGDGDVTPASEPVDDADLTTADRSTAATVETGTLVGIGVNQTANTDSVRIEGNDLRGSYNDTGIAAVARNAQLTGVEIRDNDLGDARFQTAGVLLDTMESGYLSDAVVTDNAVTGTESLGAVTVSASGAESDMFDVEVTRNTLADSAVGVATVSARDAGFAGDVRVEANDISNTDVGVAVSSAQDFREIDIEGNDITTAEFGIGVETPFDPSTDYTVTVETFENRIENTSIALGVGGANARAFADGDALVGNDQGVASVGGANVDVENANVSDNRVGLNASNGSRIVARQSEIAGNAEFGALVPDGNATIEATSNWWGAVSGPGGGVADPNTGTTADGAGDNVSRNVTFDSWLEGELVTASGTVLRPDAQPARGLATVLTENGGDSVEIAPDGRFAAVAENGSQPVVGYEARTADGFGSTRDGVADLYAFGTDSLVDGDTDLGNYTLPEASVLNVTVVDENDTAVEGARVSVVHWEDTHGDGSAFGTGDQTTNADGELVLRNAERPGIEVTGNVTVEVLPPEGDTRFADETREIDLTVTEDNQSTVELTEAAATEYAIEPETEQLDPGGSVPMNVTVDTSINVTASNFTVTFDPALLNASDLQPGGFFGSNAATTEAIDNQAGHVDFGVVEPGADGANGTGTLATVTFTANASVSGTPETEVAFERATARDASNETVPVDTRDAAVTIDDGTGGGDGGDDDDGGDDGGDDPSEPTVTAAIAANQTGVYSGDAISFNASASEGTGLTYEWTFGDGTSATGETVEHVYDATGTYNVTLTVANGSASDTDRIAVSVVEPVEAEIIPADRIFADVDESVQFDGSESAGNRTGENLTYEWAFGDGTTAGGEAITHDYDTVGEYTVTLTVTDTVTGETTTDTVAVEVSGNTEEGTPGFGPLAALVALVSAALAARVRN</sequence>
<name>A0A8J7RGA7_9EURY</name>
<dbReference type="InterPro" id="IPR012334">
    <property type="entry name" value="Pectin_lyas_fold"/>
</dbReference>
<evidence type="ECO:0000256" key="1">
    <source>
        <dbReference type="ARBA" id="ARBA00011073"/>
    </source>
</evidence>
<dbReference type="InterPro" id="IPR008965">
    <property type="entry name" value="CBM2/CBM3_carb-bd_dom_sf"/>
</dbReference>
<accession>A0A8J7RGA7</accession>
<keyword evidence="5 7" id="KW-0720">Serine protease</keyword>
<comment type="caution">
    <text evidence="11">The sequence shown here is derived from an EMBL/GenBank/DDBJ whole genome shotgun (WGS) entry which is preliminary data.</text>
</comment>
<feature type="region of interest" description="Disordered" evidence="9">
    <location>
        <begin position="2160"/>
        <end position="2206"/>
    </location>
</feature>
<feature type="compositionally biased region" description="Acidic residues" evidence="9">
    <location>
        <begin position="2189"/>
        <end position="2204"/>
    </location>
</feature>
<evidence type="ECO:0000259" key="10">
    <source>
        <dbReference type="PROSITE" id="PS50093"/>
    </source>
</evidence>
<dbReference type="InterPro" id="IPR015500">
    <property type="entry name" value="Peptidase_S8_subtilisin-rel"/>
</dbReference>
<dbReference type="PROSITE" id="PS50093">
    <property type="entry name" value="PKD"/>
    <property type="match status" value="2"/>
</dbReference>
<dbReference type="InterPro" id="IPR050131">
    <property type="entry name" value="Peptidase_S8_subtilisin-like"/>
</dbReference>
<dbReference type="Pfam" id="PF18911">
    <property type="entry name" value="PKD_4"/>
    <property type="match status" value="2"/>
</dbReference>
<dbReference type="CDD" id="cd08547">
    <property type="entry name" value="Type_II_cohesin"/>
    <property type="match status" value="1"/>
</dbReference>
<feature type="active site" description="Charge relay system" evidence="6 7">
    <location>
        <position position="226"/>
    </location>
</feature>
<dbReference type="Proteomes" id="UP000770586">
    <property type="component" value="Unassembled WGS sequence"/>
</dbReference>